<dbReference type="Pfam" id="PF18735">
    <property type="entry name" value="HEPN_RiboL-PSP"/>
    <property type="match status" value="1"/>
</dbReference>
<proteinExistence type="predicted"/>
<evidence type="ECO:0000313" key="2">
    <source>
        <dbReference type="EMBL" id="KAA6332345.1"/>
    </source>
</evidence>
<protein>
    <recommendedName>
        <fullName evidence="1">RiboL-PSP-HEPN domain-containing protein</fullName>
    </recommendedName>
</protein>
<dbReference type="AlphaFoldDB" id="A0A5J4RGC9"/>
<feature type="domain" description="RiboL-PSP-HEPN" evidence="1">
    <location>
        <begin position="10"/>
        <end position="154"/>
    </location>
</feature>
<evidence type="ECO:0000259" key="1">
    <source>
        <dbReference type="Pfam" id="PF18735"/>
    </source>
</evidence>
<comment type="caution">
    <text evidence="2">The sequence shown here is derived from an EMBL/GenBank/DDBJ whole genome shotgun (WGS) entry which is preliminary data.</text>
</comment>
<organism evidence="2">
    <name type="scientific">termite gut metagenome</name>
    <dbReference type="NCBI Taxonomy" id="433724"/>
    <lineage>
        <taxon>unclassified sequences</taxon>
        <taxon>metagenomes</taxon>
        <taxon>organismal metagenomes</taxon>
    </lineage>
</organism>
<sequence length="158" mass="18119">MGIGSLEIQEKNLDKLFDTISKLDEDEIKSHLAKYLCIQASGYLENVIKELVAKYHDGTCTKSTANFVSDKLKNFTNIGEDKLKNLLKSFNSEWETQFTSKVSYKYLSSLSSIISQRNQIAHGYANRSNISYTSMVQYYNDLKEIVKILKIIIDKKNK</sequence>
<dbReference type="EMBL" id="SNRY01001252">
    <property type="protein sequence ID" value="KAA6332345.1"/>
    <property type="molecule type" value="Genomic_DNA"/>
</dbReference>
<accession>A0A5J4RGC9</accession>
<name>A0A5J4RGC9_9ZZZZ</name>
<gene>
    <name evidence="2" type="ORF">EZS27_019137</name>
</gene>
<dbReference type="InterPro" id="IPR041519">
    <property type="entry name" value="HEPN_RiboL-PSP"/>
</dbReference>
<reference evidence="2" key="1">
    <citation type="submission" date="2019-03" db="EMBL/GenBank/DDBJ databases">
        <title>Single cell metagenomics reveals metabolic interactions within the superorganism composed of flagellate Streblomastix strix and complex community of Bacteroidetes bacteria on its surface.</title>
        <authorList>
            <person name="Treitli S.C."/>
            <person name="Kolisko M."/>
            <person name="Husnik F."/>
            <person name="Keeling P."/>
            <person name="Hampl V."/>
        </authorList>
    </citation>
    <scope>NUCLEOTIDE SEQUENCE</scope>
    <source>
        <strain evidence="2">STM</strain>
    </source>
</reference>